<feature type="domain" description="Reverse transcriptase Ty1/copia-type" evidence="12">
    <location>
        <begin position="441"/>
        <end position="583"/>
    </location>
</feature>
<keyword evidence="9" id="KW-0239">DNA-directed DNA polymerase</keyword>
<dbReference type="GO" id="GO:0016787">
    <property type="term" value="F:hydrolase activity"/>
    <property type="evidence" value="ECO:0007669"/>
    <property type="project" value="UniProtKB-KW"/>
</dbReference>
<evidence type="ECO:0000256" key="5">
    <source>
        <dbReference type="ARBA" id="ARBA00022801"/>
    </source>
</evidence>
<dbReference type="EMBL" id="AVOT02015841">
    <property type="protein sequence ID" value="MBW0500491.1"/>
    <property type="molecule type" value="Genomic_DNA"/>
</dbReference>
<dbReference type="GO" id="GO:0003887">
    <property type="term" value="F:DNA-directed DNA polymerase activity"/>
    <property type="evidence" value="ECO:0007669"/>
    <property type="project" value="UniProtKB-KW"/>
</dbReference>
<keyword evidence="3" id="KW-0479">Metal-binding</keyword>
<evidence type="ECO:0000256" key="11">
    <source>
        <dbReference type="ARBA" id="ARBA00023268"/>
    </source>
</evidence>
<keyword evidence="2" id="KW-0540">Nuclease</keyword>
<dbReference type="InterPro" id="IPR013103">
    <property type="entry name" value="RVT_2"/>
</dbReference>
<reference evidence="13" key="1">
    <citation type="submission" date="2021-03" db="EMBL/GenBank/DDBJ databases">
        <title>Draft genome sequence of rust myrtle Austropuccinia psidii MF-1, a brazilian biotype.</title>
        <authorList>
            <person name="Quecine M.C."/>
            <person name="Pachon D.M.R."/>
            <person name="Bonatelli M.L."/>
            <person name="Correr F.H."/>
            <person name="Franceschini L.M."/>
            <person name="Leite T.F."/>
            <person name="Margarido G.R.A."/>
            <person name="Almeida C.A."/>
            <person name="Ferrarezi J.A."/>
            <person name="Labate C.A."/>
        </authorList>
    </citation>
    <scope>NUCLEOTIDE SEQUENCE</scope>
    <source>
        <strain evidence="13">MF-1</strain>
    </source>
</reference>
<dbReference type="PANTHER" id="PTHR42648:SF11">
    <property type="entry name" value="TRANSPOSON TY4-P GAG-POL POLYPROTEIN"/>
    <property type="match status" value="1"/>
</dbReference>
<keyword evidence="5" id="KW-0378">Hydrolase</keyword>
<keyword evidence="14" id="KW-1185">Reference proteome</keyword>
<dbReference type="SUPFAM" id="SSF53098">
    <property type="entry name" value="Ribonuclease H-like"/>
    <property type="match status" value="1"/>
</dbReference>
<keyword evidence="10" id="KW-0233">DNA recombination</keyword>
<keyword evidence="11" id="KW-0511">Multifunctional enzyme</keyword>
<dbReference type="GO" id="GO:0046872">
    <property type="term" value="F:metal ion binding"/>
    <property type="evidence" value="ECO:0007669"/>
    <property type="project" value="UniProtKB-KW"/>
</dbReference>
<evidence type="ECO:0000313" key="14">
    <source>
        <dbReference type="Proteomes" id="UP000765509"/>
    </source>
</evidence>
<dbReference type="Pfam" id="PF07727">
    <property type="entry name" value="RVT_2"/>
    <property type="match status" value="1"/>
</dbReference>
<dbReference type="GO" id="GO:0015074">
    <property type="term" value="P:DNA integration"/>
    <property type="evidence" value="ECO:0007669"/>
    <property type="project" value="UniProtKB-KW"/>
</dbReference>
<dbReference type="GO" id="GO:0003676">
    <property type="term" value="F:nucleic acid binding"/>
    <property type="evidence" value="ECO:0007669"/>
    <property type="project" value="InterPro"/>
</dbReference>
<evidence type="ECO:0000256" key="9">
    <source>
        <dbReference type="ARBA" id="ARBA00022932"/>
    </source>
</evidence>
<dbReference type="GO" id="GO:0006310">
    <property type="term" value="P:DNA recombination"/>
    <property type="evidence" value="ECO:0007669"/>
    <property type="project" value="UniProtKB-KW"/>
</dbReference>
<keyword evidence="7" id="KW-0229">DNA integration</keyword>
<evidence type="ECO:0000313" key="13">
    <source>
        <dbReference type="EMBL" id="MBW0500491.1"/>
    </source>
</evidence>
<keyword evidence="1" id="KW-0548">Nucleotidyltransferase</keyword>
<evidence type="ECO:0000256" key="1">
    <source>
        <dbReference type="ARBA" id="ARBA00022695"/>
    </source>
</evidence>
<dbReference type="PANTHER" id="PTHR42648">
    <property type="entry name" value="TRANSPOSASE, PUTATIVE-RELATED"/>
    <property type="match status" value="1"/>
</dbReference>
<dbReference type="InterPro" id="IPR012337">
    <property type="entry name" value="RNaseH-like_sf"/>
</dbReference>
<dbReference type="Gene3D" id="3.30.420.10">
    <property type="entry name" value="Ribonuclease H-like superfamily/Ribonuclease H"/>
    <property type="match status" value="1"/>
</dbReference>
<gene>
    <name evidence="13" type="ORF">O181_040206</name>
</gene>
<evidence type="ECO:0000256" key="7">
    <source>
        <dbReference type="ARBA" id="ARBA00022908"/>
    </source>
</evidence>
<evidence type="ECO:0000259" key="12">
    <source>
        <dbReference type="Pfam" id="PF07727"/>
    </source>
</evidence>
<evidence type="ECO:0000256" key="8">
    <source>
        <dbReference type="ARBA" id="ARBA00022918"/>
    </source>
</evidence>
<evidence type="ECO:0000256" key="10">
    <source>
        <dbReference type="ARBA" id="ARBA00023172"/>
    </source>
</evidence>
<keyword evidence="9" id="KW-0808">Transferase</keyword>
<dbReference type="InterPro" id="IPR036397">
    <property type="entry name" value="RNaseH_sf"/>
</dbReference>
<sequence>MALKIPVQGGHIIICDVPFSKKISGTILSVRRLCRAGVVPLFSKLKLSLLLNHFVVVTTFVNNCWWLDIFQNKGTNVSVAVTPSSCLIEMNPISPSSSKSLSLREWHEWLGHACEKAVISFLKQHVPTFNTKQWQPFFCEIFARAKSMHHLARACTDILKEKPLGLLVLDIMGPFNTNAQGFRYILTVRDHVSTYSIVYPLKSRSEAPQAIISCITQLKVRLRLTPRALRMDKAREFTSSLKWGDMAHAMMTQSGMPTRFWHYTYTSACYIHNRIPNLRCANSLPYQELFGQTPVIATVYPFGAEAIVNLPANQQPHKLVPRGVPCKLLKPLMTGGYLADDNEAISSLPLAKDIVIPDHLSQAFSGSRKGDWTTVCLAELDQMKQRDVWEVVNKTPGMKTISHQWVFDIKCSIDGTVEKFKAQMVACGDCQRPGVDCTETGAYLYSPVEETVLIEPPTTFLPHLKGKVLRLKKAPYGMKQAGRFWWFFLSGTLERMGFAATEVDQSLYLFHNDQEVIAIWIDADDGVVTSNSLGAISRFKMVLFGELDIKWSDQLTHIVGLNCAFGEGEVTITQGHLTNGILEAYPRQIIKHYAPLPVLPAGSAIPNQDALDPTPYRSVVGSLASLVRGSRPDLAFAFNYLAQHSMKPTAKHWLLLDHVSDAGWGGDLECSQSSFILKLGDAPIRWSSKQQTVVALYTCAEEYVALSDLTQHLLQAINQLAQLAEKFTNMIFCDNQAEVQVSIDNHSRKHMRYLDRAFFSCMIRFASTESRSHG</sequence>
<dbReference type="InterPro" id="IPR039537">
    <property type="entry name" value="Retrotran_Ty1/copia-like"/>
</dbReference>
<evidence type="ECO:0000256" key="3">
    <source>
        <dbReference type="ARBA" id="ARBA00022723"/>
    </source>
</evidence>
<accession>A0A9Q3DAY9</accession>
<evidence type="ECO:0000256" key="6">
    <source>
        <dbReference type="ARBA" id="ARBA00022842"/>
    </source>
</evidence>
<keyword evidence="4" id="KW-0255">Endonuclease</keyword>
<name>A0A9Q3DAY9_9BASI</name>
<protein>
    <recommendedName>
        <fullName evidence="12">Reverse transcriptase Ty1/copia-type domain-containing protein</fullName>
    </recommendedName>
</protein>
<dbReference type="GO" id="GO:0004519">
    <property type="term" value="F:endonuclease activity"/>
    <property type="evidence" value="ECO:0007669"/>
    <property type="project" value="UniProtKB-KW"/>
</dbReference>
<dbReference type="AlphaFoldDB" id="A0A9Q3DAY9"/>
<evidence type="ECO:0000256" key="4">
    <source>
        <dbReference type="ARBA" id="ARBA00022759"/>
    </source>
</evidence>
<dbReference type="GO" id="GO:0003964">
    <property type="term" value="F:RNA-directed DNA polymerase activity"/>
    <property type="evidence" value="ECO:0007669"/>
    <property type="project" value="UniProtKB-KW"/>
</dbReference>
<organism evidence="13 14">
    <name type="scientific">Austropuccinia psidii MF-1</name>
    <dbReference type="NCBI Taxonomy" id="1389203"/>
    <lineage>
        <taxon>Eukaryota</taxon>
        <taxon>Fungi</taxon>
        <taxon>Dikarya</taxon>
        <taxon>Basidiomycota</taxon>
        <taxon>Pucciniomycotina</taxon>
        <taxon>Pucciniomycetes</taxon>
        <taxon>Pucciniales</taxon>
        <taxon>Sphaerophragmiaceae</taxon>
        <taxon>Austropuccinia</taxon>
    </lineage>
</organism>
<dbReference type="Proteomes" id="UP000765509">
    <property type="component" value="Unassembled WGS sequence"/>
</dbReference>
<dbReference type="CDD" id="cd09272">
    <property type="entry name" value="RNase_HI_RT_Ty1"/>
    <property type="match status" value="1"/>
</dbReference>
<proteinExistence type="predicted"/>
<keyword evidence="6" id="KW-0460">Magnesium</keyword>
<evidence type="ECO:0000256" key="2">
    <source>
        <dbReference type="ARBA" id="ARBA00022722"/>
    </source>
</evidence>
<comment type="caution">
    <text evidence="13">The sequence shown here is derived from an EMBL/GenBank/DDBJ whole genome shotgun (WGS) entry which is preliminary data.</text>
</comment>
<keyword evidence="8" id="KW-0695">RNA-directed DNA polymerase</keyword>